<comment type="subcellular location">
    <subcellularLocation>
        <location evidence="1">Membrane</location>
        <topology evidence="1">Multi-pass membrane protein</topology>
    </subcellularLocation>
</comment>
<dbReference type="InterPro" id="IPR003689">
    <property type="entry name" value="ZIP"/>
</dbReference>
<keyword evidence="2 5" id="KW-0812">Transmembrane</keyword>
<gene>
    <name evidence="6" type="ORF">SPHA_18090</name>
</gene>
<name>A0A812BJW5_ACAPH</name>
<evidence type="ECO:0000256" key="1">
    <source>
        <dbReference type="ARBA" id="ARBA00004141"/>
    </source>
</evidence>
<evidence type="ECO:0000313" key="7">
    <source>
        <dbReference type="Proteomes" id="UP000597762"/>
    </source>
</evidence>
<organism evidence="6 7">
    <name type="scientific">Acanthosepion pharaonis</name>
    <name type="common">Pharaoh cuttlefish</name>
    <name type="synonym">Sepia pharaonis</name>
    <dbReference type="NCBI Taxonomy" id="158019"/>
    <lineage>
        <taxon>Eukaryota</taxon>
        <taxon>Metazoa</taxon>
        <taxon>Spiralia</taxon>
        <taxon>Lophotrochozoa</taxon>
        <taxon>Mollusca</taxon>
        <taxon>Cephalopoda</taxon>
        <taxon>Coleoidea</taxon>
        <taxon>Decapodiformes</taxon>
        <taxon>Sepiida</taxon>
        <taxon>Sepiina</taxon>
        <taxon>Sepiidae</taxon>
        <taxon>Acanthosepion</taxon>
    </lineage>
</organism>
<dbReference type="EMBL" id="CAHIKZ030000649">
    <property type="protein sequence ID" value="CAE1231409.1"/>
    <property type="molecule type" value="Genomic_DNA"/>
</dbReference>
<feature type="transmembrane region" description="Helical" evidence="5">
    <location>
        <begin position="49"/>
        <end position="72"/>
    </location>
</feature>
<sequence>MRRHCQPSAYVIQQTNPTTFPSCSLFLLLPLDSSFLTPLSHSPSILHSFFTLSLFSLSIPLLLGGVFFATSFLHLLPEAKEEMRKFFDLATITFQFPACEFIVSLGFFLVLFAEQLTSRLHRIFVARKKTKSLQSNQTPIFTAEIPTNVTTEDRNDEKNKNKFEYKADYQNVESLAVENKTNTSECEDPDNQISSIVLCNDATCTEYNHSSMRLSLSPLFLPPLSLPRSLPLFLFLFLSFCLSHNVKVCINTFIARSVVPSKQDAHPSTRRFHFLVLY</sequence>
<dbReference type="Pfam" id="PF02535">
    <property type="entry name" value="Zip"/>
    <property type="match status" value="1"/>
</dbReference>
<keyword evidence="7" id="KW-1185">Reference proteome</keyword>
<dbReference type="GO" id="GO:0046873">
    <property type="term" value="F:metal ion transmembrane transporter activity"/>
    <property type="evidence" value="ECO:0007669"/>
    <property type="project" value="InterPro"/>
</dbReference>
<dbReference type="AlphaFoldDB" id="A0A812BJW5"/>
<comment type="caution">
    <text evidence="6">The sequence shown here is derived from an EMBL/GenBank/DDBJ whole genome shotgun (WGS) entry which is preliminary data.</text>
</comment>
<reference evidence="6" key="1">
    <citation type="submission" date="2021-01" db="EMBL/GenBank/DDBJ databases">
        <authorList>
            <person name="Li R."/>
            <person name="Bekaert M."/>
        </authorList>
    </citation>
    <scope>NUCLEOTIDE SEQUENCE</scope>
    <source>
        <strain evidence="6">Farmed</strain>
    </source>
</reference>
<dbReference type="GO" id="GO:0016020">
    <property type="term" value="C:membrane"/>
    <property type="evidence" value="ECO:0007669"/>
    <property type="project" value="UniProtKB-SubCell"/>
</dbReference>
<feature type="transmembrane region" description="Helical" evidence="5">
    <location>
        <begin position="92"/>
        <end position="113"/>
    </location>
</feature>
<dbReference type="Proteomes" id="UP000597762">
    <property type="component" value="Unassembled WGS sequence"/>
</dbReference>
<keyword evidence="4 5" id="KW-0472">Membrane</keyword>
<proteinExistence type="predicted"/>
<evidence type="ECO:0000313" key="6">
    <source>
        <dbReference type="EMBL" id="CAE1231409.1"/>
    </source>
</evidence>
<dbReference type="OrthoDB" id="448280at2759"/>
<protein>
    <submittedName>
        <fullName evidence="6">SLC39A1_2_3</fullName>
    </submittedName>
</protein>
<evidence type="ECO:0000256" key="2">
    <source>
        <dbReference type="ARBA" id="ARBA00022692"/>
    </source>
</evidence>
<keyword evidence="3 5" id="KW-1133">Transmembrane helix</keyword>
<accession>A0A812BJW5</accession>
<evidence type="ECO:0000256" key="5">
    <source>
        <dbReference type="SAM" id="Phobius"/>
    </source>
</evidence>
<evidence type="ECO:0000256" key="3">
    <source>
        <dbReference type="ARBA" id="ARBA00022989"/>
    </source>
</evidence>
<evidence type="ECO:0000256" key="4">
    <source>
        <dbReference type="ARBA" id="ARBA00023136"/>
    </source>
</evidence>